<accession>A0AA36N180</accession>
<dbReference type="AlphaFoldDB" id="A0AA36N180"/>
<keyword evidence="1" id="KW-0175">Coiled coil</keyword>
<proteinExistence type="predicted"/>
<organism evidence="2 3">
    <name type="scientific">Effrenium voratum</name>
    <dbReference type="NCBI Taxonomy" id="2562239"/>
    <lineage>
        <taxon>Eukaryota</taxon>
        <taxon>Sar</taxon>
        <taxon>Alveolata</taxon>
        <taxon>Dinophyceae</taxon>
        <taxon>Suessiales</taxon>
        <taxon>Symbiodiniaceae</taxon>
        <taxon>Effrenium</taxon>
    </lineage>
</organism>
<gene>
    <name evidence="2" type="ORF">EVOR1521_LOCUS19190</name>
</gene>
<evidence type="ECO:0000313" key="2">
    <source>
        <dbReference type="EMBL" id="CAJ1394565.1"/>
    </source>
</evidence>
<dbReference type="EMBL" id="CAUJNA010002890">
    <property type="protein sequence ID" value="CAJ1394565.1"/>
    <property type="molecule type" value="Genomic_DNA"/>
</dbReference>
<feature type="coiled-coil region" evidence="1">
    <location>
        <begin position="16"/>
        <end position="99"/>
    </location>
</feature>
<name>A0AA36N180_9DINO</name>
<evidence type="ECO:0000313" key="3">
    <source>
        <dbReference type="Proteomes" id="UP001178507"/>
    </source>
</evidence>
<protein>
    <submittedName>
        <fullName evidence="2">Uncharacterized protein</fullName>
    </submittedName>
</protein>
<reference evidence="2" key="1">
    <citation type="submission" date="2023-08" db="EMBL/GenBank/DDBJ databases">
        <authorList>
            <person name="Chen Y."/>
            <person name="Shah S."/>
            <person name="Dougan E. K."/>
            <person name="Thang M."/>
            <person name="Chan C."/>
        </authorList>
    </citation>
    <scope>NUCLEOTIDE SEQUENCE</scope>
</reference>
<dbReference type="Proteomes" id="UP001178507">
    <property type="component" value="Unassembled WGS sequence"/>
</dbReference>
<evidence type="ECO:0000256" key="1">
    <source>
        <dbReference type="SAM" id="Coils"/>
    </source>
</evidence>
<comment type="caution">
    <text evidence="2">The sequence shown here is derived from an EMBL/GenBank/DDBJ whole genome shotgun (WGS) entry which is preliminary data.</text>
</comment>
<sequence>MKAKLRQMQSARDTELTELQEQLAANVAKAQQRQQELTAAEARLQDLAEVAAARLSSANQGHEQLRHSEAQAEQLSSKLEQAFAAQGQLETELMEAQRALETEAGTARRFCVQAQDAAAELHQVEFSAAELTEKCSLLRDERSADAQQHHQQTEYLRAELQAALATVEEAETTTESAILQRREAMWEREELRARVEGLKAVAGKKKSQCCELQ</sequence>
<keyword evidence="3" id="KW-1185">Reference proteome</keyword>